<evidence type="ECO:0000313" key="5">
    <source>
        <dbReference type="EMBL" id="QUI21308.1"/>
    </source>
</evidence>
<dbReference type="AlphaFoldDB" id="A0A8J8MHF8"/>
<keyword evidence="6" id="KW-1185">Reference proteome</keyword>
<evidence type="ECO:0000256" key="2">
    <source>
        <dbReference type="ARBA" id="ARBA00023082"/>
    </source>
</evidence>
<evidence type="ECO:0000313" key="6">
    <source>
        <dbReference type="Proteomes" id="UP000683246"/>
    </source>
</evidence>
<dbReference type="InterPro" id="IPR007627">
    <property type="entry name" value="RNA_pol_sigma70_r2"/>
</dbReference>
<evidence type="ECO:0000259" key="4">
    <source>
        <dbReference type="Pfam" id="PF04542"/>
    </source>
</evidence>
<dbReference type="GO" id="GO:0016987">
    <property type="term" value="F:sigma factor activity"/>
    <property type="evidence" value="ECO:0007669"/>
    <property type="project" value="UniProtKB-KW"/>
</dbReference>
<dbReference type="PANTHER" id="PTHR43133">
    <property type="entry name" value="RNA POLYMERASE ECF-TYPE SIGMA FACTO"/>
    <property type="match status" value="1"/>
</dbReference>
<accession>A0A8J8MHF8</accession>
<dbReference type="Pfam" id="PF04542">
    <property type="entry name" value="Sigma70_r2"/>
    <property type="match status" value="1"/>
</dbReference>
<feature type="domain" description="RNA polymerase sigma-70 region 2" evidence="4">
    <location>
        <begin position="22"/>
        <end position="84"/>
    </location>
</feature>
<dbReference type="EMBL" id="CP058649">
    <property type="protein sequence ID" value="QUI21308.1"/>
    <property type="molecule type" value="Genomic_DNA"/>
</dbReference>
<evidence type="ECO:0000256" key="1">
    <source>
        <dbReference type="ARBA" id="ARBA00023015"/>
    </source>
</evidence>
<dbReference type="Proteomes" id="UP000683246">
    <property type="component" value="Chromosome"/>
</dbReference>
<dbReference type="SUPFAM" id="SSF88946">
    <property type="entry name" value="Sigma2 domain of RNA polymerase sigma factors"/>
    <property type="match status" value="1"/>
</dbReference>
<dbReference type="InterPro" id="IPR039425">
    <property type="entry name" value="RNA_pol_sigma-70-like"/>
</dbReference>
<dbReference type="KEGG" id="vpy:HZI73_02965"/>
<evidence type="ECO:0000256" key="3">
    <source>
        <dbReference type="ARBA" id="ARBA00023163"/>
    </source>
</evidence>
<gene>
    <name evidence="5" type="ORF">HZI73_02965</name>
</gene>
<dbReference type="InterPro" id="IPR013325">
    <property type="entry name" value="RNA_pol_sigma_r2"/>
</dbReference>
<keyword evidence="2" id="KW-0731">Sigma factor</keyword>
<dbReference type="GO" id="GO:0006352">
    <property type="term" value="P:DNA-templated transcription initiation"/>
    <property type="evidence" value="ECO:0007669"/>
    <property type="project" value="InterPro"/>
</dbReference>
<keyword evidence="1" id="KW-0805">Transcription regulation</keyword>
<dbReference type="RefSeq" id="WP_212696774.1">
    <property type="nucleotide sequence ID" value="NZ_CP058649.1"/>
</dbReference>
<name>A0A8J8MHF8_9FIRM</name>
<dbReference type="Gene3D" id="1.10.1740.10">
    <property type="match status" value="1"/>
</dbReference>
<keyword evidence="3" id="KW-0804">Transcription</keyword>
<dbReference type="PANTHER" id="PTHR43133:SF51">
    <property type="entry name" value="RNA POLYMERASE SIGMA FACTOR"/>
    <property type="match status" value="1"/>
</dbReference>
<reference evidence="5" key="1">
    <citation type="submission" date="2020-07" db="EMBL/GenBank/DDBJ databases">
        <title>Vallitalea pronyensis genome.</title>
        <authorList>
            <person name="Postec A."/>
        </authorList>
    </citation>
    <scope>NUCLEOTIDE SEQUENCE</scope>
    <source>
        <strain evidence="5">FatNI3</strain>
    </source>
</reference>
<sequence>MINTTNNVEEVNNNNIDELIRLFNEDYKKLYACAFRMVGNHEDAEEVLQNAFLKAYKNIHQFRGKSKLYTWVYRIVLNEGYRYFEYIDKLPVVNFLVVSITPKSILKT</sequence>
<organism evidence="5 6">
    <name type="scientific">Vallitalea pronyensis</name>
    <dbReference type="NCBI Taxonomy" id="1348613"/>
    <lineage>
        <taxon>Bacteria</taxon>
        <taxon>Bacillati</taxon>
        <taxon>Bacillota</taxon>
        <taxon>Clostridia</taxon>
        <taxon>Lachnospirales</taxon>
        <taxon>Vallitaleaceae</taxon>
        <taxon>Vallitalea</taxon>
    </lineage>
</organism>
<proteinExistence type="predicted"/>
<protein>
    <recommendedName>
        <fullName evidence="4">RNA polymerase sigma-70 region 2 domain-containing protein</fullName>
    </recommendedName>
</protein>